<evidence type="ECO:0000256" key="1">
    <source>
        <dbReference type="SAM" id="MobiDB-lite"/>
    </source>
</evidence>
<dbReference type="Gramene" id="AET5Gv20503900.9">
    <property type="protein sequence ID" value="AET5Gv20503900.9"/>
    <property type="gene ID" value="AET5Gv20503900"/>
</dbReference>
<dbReference type="InterPro" id="IPR016151">
    <property type="entry name" value="DNA_mismatch_repair_MutS_N"/>
</dbReference>
<protein>
    <recommendedName>
        <fullName evidence="2">DNA mismatch repair protein MutS-like N-terminal domain-containing protein</fullName>
    </recommendedName>
</protein>
<dbReference type="Proteomes" id="UP000015105">
    <property type="component" value="Chromosome 5D"/>
</dbReference>
<feature type="compositionally biased region" description="Acidic residues" evidence="1">
    <location>
        <begin position="66"/>
        <end position="78"/>
    </location>
</feature>
<dbReference type="SUPFAM" id="SSF55271">
    <property type="entry name" value="DNA repair protein MutS, domain I"/>
    <property type="match status" value="1"/>
</dbReference>
<dbReference type="Pfam" id="PF01624">
    <property type="entry name" value="MutS_I"/>
    <property type="match status" value="1"/>
</dbReference>
<feature type="region of interest" description="Disordered" evidence="1">
    <location>
        <begin position="1"/>
        <end position="147"/>
    </location>
</feature>
<proteinExistence type="predicted"/>
<feature type="compositionally biased region" description="Low complexity" evidence="1">
    <location>
        <begin position="122"/>
        <end position="141"/>
    </location>
</feature>
<name>A0A453KSY0_AEGTS</name>
<evidence type="ECO:0000313" key="3">
    <source>
        <dbReference type="EnsemblPlants" id="AET5Gv20503900.9"/>
    </source>
</evidence>
<evidence type="ECO:0000313" key="4">
    <source>
        <dbReference type="Proteomes" id="UP000015105"/>
    </source>
</evidence>
<dbReference type="GO" id="GO:0030983">
    <property type="term" value="F:mismatched DNA binding"/>
    <property type="evidence" value="ECO:0007669"/>
    <property type="project" value="InterPro"/>
</dbReference>
<dbReference type="Gene3D" id="3.40.1170.10">
    <property type="entry name" value="DNA repair protein MutS, domain I"/>
    <property type="match status" value="1"/>
</dbReference>
<evidence type="ECO:0000259" key="2">
    <source>
        <dbReference type="Pfam" id="PF01624"/>
    </source>
</evidence>
<dbReference type="CDD" id="cd20404">
    <property type="entry name" value="Tudor_Agenet_AtEML-like"/>
    <property type="match status" value="1"/>
</dbReference>
<reference evidence="4" key="2">
    <citation type="journal article" date="2017" name="Nat. Plants">
        <title>The Aegilops tauschii genome reveals multiple impacts of transposons.</title>
        <authorList>
            <person name="Zhao G."/>
            <person name="Zou C."/>
            <person name="Li K."/>
            <person name="Wang K."/>
            <person name="Li T."/>
            <person name="Gao L."/>
            <person name="Zhang X."/>
            <person name="Wang H."/>
            <person name="Yang Z."/>
            <person name="Liu X."/>
            <person name="Jiang W."/>
            <person name="Mao L."/>
            <person name="Kong X."/>
            <person name="Jiao Y."/>
            <person name="Jia J."/>
        </authorList>
    </citation>
    <scope>NUCLEOTIDE SEQUENCE [LARGE SCALE GENOMIC DNA]</scope>
    <source>
        <strain evidence="4">cv. AL8/78</strain>
    </source>
</reference>
<keyword evidence="4" id="KW-1185">Reference proteome</keyword>
<accession>A0A453KSY0</accession>
<reference evidence="4" key="1">
    <citation type="journal article" date="2014" name="Science">
        <title>Ancient hybridizations among the ancestral genomes of bread wheat.</title>
        <authorList>
            <consortium name="International Wheat Genome Sequencing Consortium,"/>
            <person name="Marcussen T."/>
            <person name="Sandve S.R."/>
            <person name="Heier L."/>
            <person name="Spannagl M."/>
            <person name="Pfeifer M."/>
            <person name="Jakobsen K.S."/>
            <person name="Wulff B.B."/>
            <person name="Steuernagel B."/>
            <person name="Mayer K.F."/>
            <person name="Olsen O.A."/>
        </authorList>
    </citation>
    <scope>NUCLEOTIDE SEQUENCE [LARGE SCALE GENOMIC DNA]</scope>
    <source>
        <strain evidence="4">cv. AL8/78</strain>
    </source>
</reference>
<organism evidence="3 4">
    <name type="scientific">Aegilops tauschii subsp. strangulata</name>
    <name type="common">Goatgrass</name>
    <dbReference type="NCBI Taxonomy" id="200361"/>
    <lineage>
        <taxon>Eukaryota</taxon>
        <taxon>Viridiplantae</taxon>
        <taxon>Streptophyta</taxon>
        <taxon>Embryophyta</taxon>
        <taxon>Tracheophyta</taxon>
        <taxon>Spermatophyta</taxon>
        <taxon>Magnoliopsida</taxon>
        <taxon>Liliopsida</taxon>
        <taxon>Poales</taxon>
        <taxon>Poaceae</taxon>
        <taxon>BOP clade</taxon>
        <taxon>Pooideae</taxon>
        <taxon>Triticodae</taxon>
        <taxon>Triticeae</taxon>
        <taxon>Triticinae</taxon>
        <taxon>Aegilops</taxon>
    </lineage>
</organism>
<reference evidence="3" key="5">
    <citation type="journal article" date="2021" name="G3 (Bethesda)">
        <title>Aegilops tauschii genome assembly Aet v5.0 features greater sequence contiguity and improved annotation.</title>
        <authorList>
            <person name="Wang L."/>
            <person name="Zhu T."/>
            <person name="Rodriguez J.C."/>
            <person name="Deal K.R."/>
            <person name="Dubcovsky J."/>
            <person name="McGuire P.E."/>
            <person name="Lux T."/>
            <person name="Spannagl M."/>
            <person name="Mayer K.F.X."/>
            <person name="Baldrich P."/>
            <person name="Meyers B.C."/>
            <person name="Huo N."/>
            <person name="Gu Y.Q."/>
            <person name="Zhou H."/>
            <person name="Devos K.M."/>
            <person name="Bennetzen J.L."/>
            <person name="Unver T."/>
            <person name="Budak H."/>
            <person name="Gulick P.J."/>
            <person name="Galiba G."/>
            <person name="Kalapos B."/>
            <person name="Nelson D.R."/>
            <person name="Li P."/>
            <person name="You F.M."/>
            <person name="Luo M.C."/>
            <person name="Dvorak J."/>
        </authorList>
    </citation>
    <scope>NUCLEOTIDE SEQUENCE [LARGE SCALE GENOMIC DNA]</scope>
    <source>
        <strain evidence="3">cv. AL8/78</strain>
    </source>
</reference>
<reference evidence="3" key="3">
    <citation type="journal article" date="2017" name="Nature">
        <title>Genome sequence of the progenitor of the wheat D genome Aegilops tauschii.</title>
        <authorList>
            <person name="Luo M.C."/>
            <person name="Gu Y.Q."/>
            <person name="Puiu D."/>
            <person name="Wang H."/>
            <person name="Twardziok S.O."/>
            <person name="Deal K.R."/>
            <person name="Huo N."/>
            <person name="Zhu T."/>
            <person name="Wang L."/>
            <person name="Wang Y."/>
            <person name="McGuire P.E."/>
            <person name="Liu S."/>
            <person name="Long H."/>
            <person name="Ramasamy R.K."/>
            <person name="Rodriguez J.C."/>
            <person name="Van S.L."/>
            <person name="Yuan L."/>
            <person name="Wang Z."/>
            <person name="Xia Z."/>
            <person name="Xiao L."/>
            <person name="Anderson O.D."/>
            <person name="Ouyang S."/>
            <person name="Liang Y."/>
            <person name="Zimin A.V."/>
            <person name="Pertea G."/>
            <person name="Qi P."/>
            <person name="Bennetzen J.L."/>
            <person name="Dai X."/>
            <person name="Dawson M.W."/>
            <person name="Muller H.G."/>
            <person name="Kugler K."/>
            <person name="Rivarola-Duarte L."/>
            <person name="Spannagl M."/>
            <person name="Mayer K.F.X."/>
            <person name="Lu F.H."/>
            <person name="Bevan M.W."/>
            <person name="Leroy P."/>
            <person name="Li P."/>
            <person name="You F.M."/>
            <person name="Sun Q."/>
            <person name="Liu Z."/>
            <person name="Lyons E."/>
            <person name="Wicker T."/>
            <person name="Salzberg S.L."/>
            <person name="Devos K.M."/>
            <person name="Dvorak J."/>
        </authorList>
    </citation>
    <scope>NUCLEOTIDE SEQUENCE [LARGE SCALE GENOMIC DNA]</scope>
    <source>
        <strain evidence="3">cv. AL8/78</strain>
    </source>
</reference>
<reference evidence="3" key="4">
    <citation type="submission" date="2019-03" db="UniProtKB">
        <authorList>
            <consortium name="EnsemblPlants"/>
        </authorList>
    </citation>
    <scope>IDENTIFICATION</scope>
</reference>
<dbReference type="EnsemblPlants" id="AET5Gv20503900.9">
    <property type="protein sequence ID" value="AET5Gv20503900.9"/>
    <property type="gene ID" value="AET5Gv20503900"/>
</dbReference>
<dbReference type="GO" id="GO:0006298">
    <property type="term" value="P:mismatch repair"/>
    <property type="evidence" value="ECO:0007669"/>
    <property type="project" value="InterPro"/>
</dbReference>
<dbReference type="GO" id="GO:0005524">
    <property type="term" value="F:ATP binding"/>
    <property type="evidence" value="ECO:0007669"/>
    <property type="project" value="InterPro"/>
</dbReference>
<dbReference type="AlphaFoldDB" id="A0A453KSY0"/>
<sequence>EGTVDAYDGGSRRHRVKYDDGEEEEVDLVKEKFEWAAEEATPPPARKLRRLRRMSDTAKAKSPSVQEDEETGDSTEDEDWKKGAAPEDDSEEEVELDDEEEEVVAVSSRKGKSRNSLSTSASVSTLRSTSGLGSASSGSTLSKKRKQVDVGALDCAKKFSFQLANTPEKAEMKVPPSCDRRERILENAHLALTGDLSERFGSRQTEKFTFLGQGRKDAKGRRPGDPAYDPRTLFLPSQFLKNLTGGQRQWWEFKSQHMDKVLFFKMGKFYELYEMDAHVGAKELDLQYMKGDQPHCGFPEKNLAVNLEKLAQKVWTYLI</sequence>
<dbReference type="InterPro" id="IPR007695">
    <property type="entry name" value="DNA_mismatch_repair_MutS-lik_N"/>
</dbReference>
<feature type="compositionally biased region" description="Acidic residues" evidence="1">
    <location>
        <begin position="86"/>
        <end position="103"/>
    </location>
</feature>
<feature type="domain" description="DNA mismatch repair protein MutS-like N-terminal" evidence="2">
    <location>
        <begin position="244"/>
        <end position="312"/>
    </location>
</feature>